<sequence>MSSLAGRLCIDVQHATDRIVAVTTNLQRPLEHISRLLTGREPEPALRCIALLFSICSNAQQVAAVNALEQALGWQTPLEVVRARQQLTELELIRESLLRLAHGWELPIAADQLKRLVSLCQHGISALQPMAGLQALADDPQRGELNTALQQLAEYGQQLQDIGSCGWLMPRLAHWSGITLGGAVPEALEPTRIEPLLAALREGRVTAEIDGQPRMTGPATASEITGSAGRQIEQRVMALLHGACRSMAALQTLPPVACMAQPVLEAGEGMALVKTARGWLLQRIRVERGRIAEWQIIAPTDWNFHADGLLRRQLRGIRVPVEQAETLVHELVLSMDPCLDFEVKIDHA</sequence>
<feature type="binding site" evidence="1">
    <location>
        <position position="338"/>
    </location>
    <ligand>
        <name>Ni(2+)</name>
        <dbReference type="ChEBI" id="CHEBI:49786"/>
    </ligand>
</feature>
<dbReference type="EMBL" id="JACHXI010000020">
    <property type="protein sequence ID" value="MBB3104819.1"/>
    <property type="molecule type" value="Genomic_DNA"/>
</dbReference>
<dbReference type="Proteomes" id="UP000549250">
    <property type="component" value="Unassembled WGS sequence"/>
</dbReference>
<feature type="binding site" evidence="1">
    <location>
        <position position="296"/>
    </location>
    <ligand>
        <name>Mg(2+)</name>
        <dbReference type="ChEBI" id="CHEBI:18420"/>
    </ligand>
</feature>
<dbReference type="PANTHER" id="PTHR42958:SF4">
    <property type="entry name" value="HYDROGENASE EXPRESSION_FORMATION PROTEIN HUPK"/>
    <property type="match status" value="1"/>
</dbReference>
<evidence type="ECO:0000313" key="3">
    <source>
        <dbReference type="Proteomes" id="UP000549250"/>
    </source>
</evidence>
<organism evidence="2 3">
    <name type="scientific">Azomonas macrocytogenes</name>
    <name type="common">Azotobacter macrocytogenes</name>
    <dbReference type="NCBI Taxonomy" id="69962"/>
    <lineage>
        <taxon>Bacteria</taxon>
        <taxon>Pseudomonadati</taxon>
        <taxon>Pseudomonadota</taxon>
        <taxon>Gammaproteobacteria</taxon>
        <taxon>Pseudomonadales</taxon>
        <taxon>Pseudomonadaceae</taxon>
        <taxon>Azomonas</taxon>
    </lineage>
</organism>
<dbReference type="SUPFAM" id="SSF56762">
    <property type="entry name" value="HydB/Nqo4-like"/>
    <property type="match status" value="1"/>
</dbReference>
<dbReference type="Gene3D" id="1.10.645.10">
    <property type="entry name" value="Cytochrome-c3 Hydrogenase, chain B"/>
    <property type="match status" value="2"/>
</dbReference>
<evidence type="ECO:0000313" key="2">
    <source>
        <dbReference type="EMBL" id="MBB3104819.1"/>
    </source>
</evidence>
<evidence type="ECO:0000256" key="1">
    <source>
        <dbReference type="PIRSR" id="PIRSR601501-1"/>
    </source>
</evidence>
<dbReference type="InterPro" id="IPR029014">
    <property type="entry name" value="NiFe-Hase_large"/>
</dbReference>
<comment type="caution">
    <text evidence="2">The sequence shown here is derived from an EMBL/GenBank/DDBJ whole genome shotgun (WGS) entry which is preliminary data.</text>
</comment>
<proteinExistence type="predicted"/>
<dbReference type="PANTHER" id="PTHR42958">
    <property type="entry name" value="HYDROGENASE-2 LARGE CHAIN"/>
    <property type="match status" value="1"/>
</dbReference>
<comment type="cofactor">
    <cofactor evidence="1">
        <name>Ni(2+)</name>
        <dbReference type="ChEBI" id="CHEBI:49786"/>
    </cofactor>
</comment>
<keyword evidence="1" id="KW-0460">Magnesium</keyword>
<dbReference type="RefSeq" id="WP_183167662.1">
    <property type="nucleotide sequence ID" value="NZ_JACHXI010000020.1"/>
</dbReference>
<gene>
    <name evidence="2" type="ORF">FHR87_003245</name>
</gene>
<protein>
    <submittedName>
        <fullName evidence="2">Ni,Fe-hydrogenase I large subunit</fullName>
    </submittedName>
</protein>
<dbReference type="AlphaFoldDB" id="A0A839T6W8"/>
<name>A0A839T6W8_AZOMA</name>
<reference evidence="2 3" key="1">
    <citation type="submission" date="2020-08" db="EMBL/GenBank/DDBJ databases">
        <title>Genomic Encyclopedia of Type Strains, Phase III (KMG-III): the genomes of soil and plant-associated and newly described type strains.</title>
        <authorList>
            <person name="Whitman W."/>
        </authorList>
    </citation>
    <scope>NUCLEOTIDE SEQUENCE [LARGE SCALE GENOMIC DNA]</scope>
    <source>
        <strain evidence="2 3">CECT 4462</strain>
    </source>
</reference>
<dbReference type="GO" id="GO:0016151">
    <property type="term" value="F:nickel cation binding"/>
    <property type="evidence" value="ECO:0007669"/>
    <property type="project" value="InterPro"/>
</dbReference>
<accession>A0A839T6W8</accession>
<keyword evidence="1" id="KW-0533">Nickel</keyword>
<keyword evidence="1" id="KW-0479">Metal-binding</keyword>
<keyword evidence="3" id="KW-1185">Reference proteome</keyword>
<dbReference type="InterPro" id="IPR050867">
    <property type="entry name" value="NiFe/NiFeSe_hydrgnase_LSU"/>
</dbReference>